<dbReference type="PANTHER" id="PTHR31973">
    <property type="entry name" value="POLYPROTEIN, PUTATIVE-RELATED"/>
    <property type="match status" value="1"/>
</dbReference>
<feature type="compositionally biased region" description="Basic residues" evidence="1">
    <location>
        <begin position="283"/>
        <end position="298"/>
    </location>
</feature>
<keyword evidence="3" id="KW-1185">Reference proteome</keyword>
<dbReference type="AlphaFoldDB" id="A0A9R1WQE6"/>
<protein>
    <submittedName>
        <fullName evidence="2">Uncharacterized protein</fullName>
    </submittedName>
</protein>
<comment type="caution">
    <text evidence="2">The sequence shown here is derived from an EMBL/GenBank/DDBJ whole genome shotgun (WGS) entry which is preliminary data.</text>
</comment>
<dbReference type="EMBL" id="NBSK02000001">
    <property type="protein sequence ID" value="KAJ0227849.1"/>
    <property type="molecule type" value="Genomic_DNA"/>
</dbReference>
<accession>A0A9R1WQE6</accession>
<reference evidence="2 3" key="1">
    <citation type="journal article" date="2017" name="Nat. Commun.">
        <title>Genome assembly with in vitro proximity ligation data and whole-genome triplication in lettuce.</title>
        <authorList>
            <person name="Reyes-Chin-Wo S."/>
            <person name="Wang Z."/>
            <person name="Yang X."/>
            <person name="Kozik A."/>
            <person name="Arikit S."/>
            <person name="Song C."/>
            <person name="Xia L."/>
            <person name="Froenicke L."/>
            <person name="Lavelle D.O."/>
            <person name="Truco M.J."/>
            <person name="Xia R."/>
            <person name="Zhu S."/>
            <person name="Xu C."/>
            <person name="Xu H."/>
            <person name="Xu X."/>
            <person name="Cox K."/>
            <person name="Korf I."/>
            <person name="Meyers B.C."/>
            <person name="Michelmore R.W."/>
        </authorList>
    </citation>
    <scope>NUCLEOTIDE SEQUENCE [LARGE SCALE GENOMIC DNA]</scope>
    <source>
        <strain evidence="3">cv. Salinas</strain>
        <tissue evidence="2">Seedlings</tissue>
    </source>
</reference>
<evidence type="ECO:0000313" key="3">
    <source>
        <dbReference type="Proteomes" id="UP000235145"/>
    </source>
</evidence>
<dbReference type="PANTHER" id="PTHR31973:SF190">
    <property type="entry name" value="MULE TRANSPOSASE DOMAIN-CONTAINING PROTEIN"/>
    <property type="match status" value="1"/>
</dbReference>
<gene>
    <name evidence="2" type="ORF">LSAT_V11C100030590</name>
</gene>
<organism evidence="2 3">
    <name type="scientific">Lactuca sativa</name>
    <name type="common">Garden lettuce</name>
    <dbReference type="NCBI Taxonomy" id="4236"/>
    <lineage>
        <taxon>Eukaryota</taxon>
        <taxon>Viridiplantae</taxon>
        <taxon>Streptophyta</taxon>
        <taxon>Embryophyta</taxon>
        <taxon>Tracheophyta</taxon>
        <taxon>Spermatophyta</taxon>
        <taxon>Magnoliopsida</taxon>
        <taxon>eudicotyledons</taxon>
        <taxon>Gunneridae</taxon>
        <taxon>Pentapetalae</taxon>
        <taxon>asterids</taxon>
        <taxon>campanulids</taxon>
        <taxon>Asterales</taxon>
        <taxon>Asteraceae</taxon>
        <taxon>Cichorioideae</taxon>
        <taxon>Cichorieae</taxon>
        <taxon>Lactucinae</taxon>
        <taxon>Lactuca</taxon>
    </lineage>
</organism>
<dbReference type="Proteomes" id="UP000235145">
    <property type="component" value="Unassembled WGS sequence"/>
</dbReference>
<sequence>MTNNPRILVNALHKELCRKPELGMDYVLELHNTNPGTRVMIDVYPETSMPITTRTFKRTYVWLGVLKLGFKDGLRDFLRVDGIFMKGPYPRQVLTDVGLDSNNDIYHVAYVVVEIESTMMDELKNINEDAHAWVCKIPANTCLNLTSVYIREYLMNRLCVVQKEIYKYEGILNPTITTIFDKIKIDAAKHVAKYNRAGKDQVSSTWQDQYLVKLNEQSSPSRHVVCAIWEKIENGENNPHVDEWVHPCYRLSTWKAMYLNKIDPLNVRSIWHKSGCPFTLNPPKHKTHVGRPKNKRRRSVDEPNSQADKLTRKNLTITCSKYHNKGYNSRTCKGQGDSGHVGGGSKLC</sequence>
<evidence type="ECO:0000313" key="2">
    <source>
        <dbReference type="EMBL" id="KAJ0227849.1"/>
    </source>
</evidence>
<name>A0A9R1WQE6_LACSA</name>
<evidence type="ECO:0000256" key="1">
    <source>
        <dbReference type="SAM" id="MobiDB-lite"/>
    </source>
</evidence>
<proteinExistence type="predicted"/>
<feature type="region of interest" description="Disordered" evidence="1">
    <location>
        <begin position="281"/>
        <end position="308"/>
    </location>
</feature>